<dbReference type="PANTHER" id="PTHR43133">
    <property type="entry name" value="RNA POLYMERASE ECF-TYPE SIGMA FACTO"/>
    <property type="match status" value="1"/>
</dbReference>
<keyword evidence="4" id="KW-0804">Transcription</keyword>
<dbReference type="GO" id="GO:0003677">
    <property type="term" value="F:DNA binding"/>
    <property type="evidence" value="ECO:0007669"/>
    <property type="project" value="InterPro"/>
</dbReference>
<dbReference type="AlphaFoldDB" id="A0A9D1D9X8"/>
<evidence type="ECO:0000259" key="5">
    <source>
        <dbReference type="Pfam" id="PF04542"/>
    </source>
</evidence>
<evidence type="ECO:0000259" key="6">
    <source>
        <dbReference type="Pfam" id="PF08281"/>
    </source>
</evidence>
<dbReference type="SUPFAM" id="SSF88659">
    <property type="entry name" value="Sigma3 and sigma4 domains of RNA polymerase sigma factors"/>
    <property type="match status" value="1"/>
</dbReference>
<accession>A0A9D1D9X8</accession>
<organism evidence="7 8">
    <name type="scientific">Candidatus Choladousia intestinavium</name>
    <dbReference type="NCBI Taxonomy" id="2840727"/>
    <lineage>
        <taxon>Bacteria</taxon>
        <taxon>Bacillati</taxon>
        <taxon>Bacillota</taxon>
        <taxon>Clostridia</taxon>
        <taxon>Lachnospirales</taxon>
        <taxon>Lachnospiraceae</taxon>
        <taxon>Lachnospiraceae incertae sedis</taxon>
        <taxon>Candidatus Choladousia</taxon>
    </lineage>
</organism>
<reference evidence="7" key="2">
    <citation type="journal article" date="2021" name="PeerJ">
        <title>Extensive microbial diversity within the chicken gut microbiome revealed by metagenomics and culture.</title>
        <authorList>
            <person name="Gilroy R."/>
            <person name="Ravi A."/>
            <person name="Getino M."/>
            <person name="Pursley I."/>
            <person name="Horton D.L."/>
            <person name="Alikhan N.F."/>
            <person name="Baker D."/>
            <person name="Gharbi K."/>
            <person name="Hall N."/>
            <person name="Watson M."/>
            <person name="Adriaenssens E.M."/>
            <person name="Foster-Nyarko E."/>
            <person name="Jarju S."/>
            <person name="Secka A."/>
            <person name="Antonio M."/>
            <person name="Oren A."/>
            <person name="Chaudhuri R.R."/>
            <person name="La Ragione R."/>
            <person name="Hildebrand F."/>
            <person name="Pallen M.J."/>
        </authorList>
    </citation>
    <scope>NUCLEOTIDE SEQUENCE</scope>
    <source>
        <strain evidence="7">ChiSjej4B22-8148</strain>
    </source>
</reference>
<dbReference type="SUPFAM" id="SSF88946">
    <property type="entry name" value="Sigma2 domain of RNA polymerase sigma factors"/>
    <property type="match status" value="1"/>
</dbReference>
<dbReference type="Pfam" id="PF04542">
    <property type="entry name" value="Sigma70_r2"/>
    <property type="match status" value="1"/>
</dbReference>
<keyword evidence="3" id="KW-0731">Sigma factor</keyword>
<dbReference type="InterPro" id="IPR013325">
    <property type="entry name" value="RNA_pol_sigma_r2"/>
</dbReference>
<keyword evidence="2" id="KW-0805">Transcription regulation</keyword>
<dbReference type="NCBIfam" id="TIGR02937">
    <property type="entry name" value="sigma70-ECF"/>
    <property type="match status" value="1"/>
</dbReference>
<dbReference type="InterPro" id="IPR007627">
    <property type="entry name" value="RNA_pol_sigma70_r2"/>
</dbReference>
<reference evidence="7" key="1">
    <citation type="submission" date="2020-10" db="EMBL/GenBank/DDBJ databases">
        <authorList>
            <person name="Gilroy R."/>
        </authorList>
    </citation>
    <scope>NUCLEOTIDE SEQUENCE</scope>
    <source>
        <strain evidence="7">ChiSjej4B22-8148</strain>
    </source>
</reference>
<dbReference type="EMBL" id="DVGK01000117">
    <property type="protein sequence ID" value="HIR14341.1"/>
    <property type="molecule type" value="Genomic_DNA"/>
</dbReference>
<dbReference type="InterPro" id="IPR013249">
    <property type="entry name" value="RNA_pol_sigma70_r4_t2"/>
</dbReference>
<evidence type="ECO:0000256" key="1">
    <source>
        <dbReference type="ARBA" id="ARBA00010641"/>
    </source>
</evidence>
<dbReference type="Proteomes" id="UP000886757">
    <property type="component" value="Unassembled WGS sequence"/>
</dbReference>
<feature type="domain" description="RNA polymerase sigma factor 70 region 4 type 2" evidence="6">
    <location>
        <begin position="127"/>
        <end position="161"/>
    </location>
</feature>
<dbReference type="Gene3D" id="1.10.10.10">
    <property type="entry name" value="Winged helix-like DNA-binding domain superfamily/Winged helix DNA-binding domain"/>
    <property type="match status" value="1"/>
</dbReference>
<dbReference type="InterPro" id="IPR039425">
    <property type="entry name" value="RNA_pol_sigma-70-like"/>
</dbReference>
<evidence type="ECO:0000256" key="3">
    <source>
        <dbReference type="ARBA" id="ARBA00023082"/>
    </source>
</evidence>
<evidence type="ECO:0000313" key="8">
    <source>
        <dbReference type="Proteomes" id="UP000886757"/>
    </source>
</evidence>
<evidence type="ECO:0000313" key="7">
    <source>
        <dbReference type="EMBL" id="HIR14341.1"/>
    </source>
</evidence>
<dbReference type="Pfam" id="PF08281">
    <property type="entry name" value="Sigma70_r4_2"/>
    <property type="match status" value="1"/>
</dbReference>
<dbReference type="GO" id="GO:0006352">
    <property type="term" value="P:DNA-templated transcription initiation"/>
    <property type="evidence" value="ECO:0007669"/>
    <property type="project" value="InterPro"/>
</dbReference>
<protein>
    <submittedName>
        <fullName evidence="7">RNA polymerase sigma factor</fullName>
    </submittedName>
</protein>
<sequence length="178" mass="21133">MKNKRFEECFQQYSHVVIKMAAGKTGSVQTAQEICQQVFLAFYKNMEKIDRDLEKAWLFRAAQNAVIDYYRRSSTQREVVTGYCSYQETSACPSEESIALYEEKMFHREFMERILSEVSRVNQMWYQVLVLVCVEGLSHQETARELKISLPVLRARLFRARDYVRKHFGQEYKELQGR</sequence>
<comment type="caution">
    <text evidence="7">The sequence shown here is derived from an EMBL/GenBank/DDBJ whole genome shotgun (WGS) entry which is preliminary data.</text>
</comment>
<dbReference type="InterPro" id="IPR014284">
    <property type="entry name" value="RNA_pol_sigma-70_dom"/>
</dbReference>
<dbReference type="PANTHER" id="PTHR43133:SF46">
    <property type="entry name" value="RNA POLYMERASE SIGMA-70 FACTOR ECF SUBFAMILY"/>
    <property type="match status" value="1"/>
</dbReference>
<name>A0A9D1D9X8_9FIRM</name>
<proteinExistence type="inferred from homology"/>
<gene>
    <name evidence="7" type="ORF">IAB31_10525</name>
</gene>
<dbReference type="Gene3D" id="1.10.1740.10">
    <property type="match status" value="1"/>
</dbReference>
<dbReference type="InterPro" id="IPR036388">
    <property type="entry name" value="WH-like_DNA-bd_sf"/>
</dbReference>
<evidence type="ECO:0000256" key="2">
    <source>
        <dbReference type="ARBA" id="ARBA00023015"/>
    </source>
</evidence>
<dbReference type="GO" id="GO:0016987">
    <property type="term" value="F:sigma factor activity"/>
    <property type="evidence" value="ECO:0007669"/>
    <property type="project" value="UniProtKB-KW"/>
</dbReference>
<feature type="domain" description="RNA polymerase sigma-70 region 2" evidence="5">
    <location>
        <begin position="10"/>
        <end position="74"/>
    </location>
</feature>
<dbReference type="InterPro" id="IPR013324">
    <property type="entry name" value="RNA_pol_sigma_r3/r4-like"/>
</dbReference>
<evidence type="ECO:0000256" key="4">
    <source>
        <dbReference type="ARBA" id="ARBA00023163"/>
    </source>
</evidence>
<comment type="similarity">
    <text evidence="1">Belongs to the sigma-70 factor family. ECF subfamily.</text>
</comment>